<evidence type="ECO:0000256" key="1">
    <source>
        <dbReference type="PROSITE-ProRule" id="PRU01207"/>
    </source>
</evidence>
<dbReference type="GO" id="GO:0031106">
    <property type="term" value="P:septin ring organization"/>
    <property type="evidence" value="ECO:0007669"/>
    <property type="project" value="TreeGrafter"/>
</dbReference>
<feature type="compositionally biased region" description="Basic and acidic residues" evidence="2">
    <location>
        <begin position="1"/>
        <end position="11"/>
    </location>
</feature>
<feature type="compositionally biased region" description="Pro residues" evidence="2">
    <location>
        <begin position="559"/>
        <end position="571"/>
    </location>
</feature>
<sequence length="1164" mass="124949">MLHSRFGREESSQAGSRGRQHPPDGAPQSPSIQTGPSGEPPLAGRGWWRCRAWRQIGRAVPCLAVGCSLWAPQPCPFRHSGCLFSGWALELLGWHEERAYSFHSWPRGAASADGGARALSPLPSPPPPCLQSSLRACCGRAPWEAQFGGTCSEATPPGGPRGPNGGPGVMQDRLHILEDLNMLYIRQIALSLEGPFSFALWRGERQREAVRGSLAWGPLATAAMRFACASLGDLAASLAKQAWWALPSSLLPWALQGLEPRNSACFCSAAQETGVGGWQEVPPLALASSPGSWNGAMLPQPFPSISRLSPHGGPPLCSGEEAGPRRGLWAGVPPQLSPPRGAFRPPQIPAGLFLGSDDVTAPPADPAQTPPPLRRSCRQQEDLAAAERTGLRRPRAMSRRHGEREAGQGELGAGGGGGGCRNSQRCLGNGRAHSEEGGDLLSIAGPSGGRASRAAAAAKAENEIAGGGHWQPLLGGGSLRAFLPGSSPGPDGGGFSQERVCLKCVLSEQSCVFMSGRKTRAGGGRRGTVPSRCVATVMVLVQPALFFLKRPCKWISEEAPPPASPRAPLAPDPFSQVPSPPQGTDLQKKIDHEVRMRDGACKLLAACTQRPQALEVTKSLLVCNSRILAYMAELQRMKEAQVMQHMARRPSEAGPTDSRLPCRGRICVSDLRIPLMWKDTEYFKNKGDLHRCAVFCLLQIGTEIYDTEMVLADRTLADLCFENAVLFTEAGPDFELKIELYSAALEGDSALGATPKKLASRLSSSLGRSSGKQMRAALDGSAPGSNGGCSPLMLPPAASTTGPKYQLLACAHLGLAHVQDAFRTHDLLVTGNEECSFWLPLYGSLCCRLVAQPSCMVEQVMAGFLKVQQGEQLDWPRLFCVLRGTNLLCYRRPQDAEAQAEAAFTIAINKETRIRASEKSPRGPVRCMSVTNHYGGEEVTHMLQAESPAEAQRWMEVFWQHFYDMSQWKHCCDEVMTVEMPSPRRPPLLLPKQGSLYHEMALPGAGGPPSNCEGLLLQDNAVSAEIRALLSNYYTIEPADDIEAVTEILARRVSDLGEPVWLSLFEGSSPGIASNSSHGCSSIGPCPLQPPWGRPRTFSLDAKLSRLKGRAGRPPPSPLPKAPGPSCSSSGSSSSCSSSPDSERTLQTPTRPWFDPRLWLQSQV</sequence>
<feature type="compositionally biased region" description="Pro residues" evidence="2">
    <location>
        <begin position="1113"/>
        <end position="1123"/>
    </location>
</feature>
<dbReference type="Proteomes" id="UP001474421">
    <property type="component" value="Unassembled WGS sequence"/>
</dbReference>
<protein>
    <submittedName>
        <fullName evidence="5">Rhotekin</fullName>
    </submittedName>
</protein>
<dbReference type="InterPro" id="IPR011072">
    <property type="entry name" value="HR1_rho-bd"/>
</dbReference>
<evidence type="ECO:0000313" key="5">
    <source>
        <dbReference type="EMBL" id="KAK9398485.1"/>
    </source>
</evidence>
<dbReference type="SMART" id="SM00742">
    <property type="entry name" value="Hr1"/>
    <property type="match status" value="1"/>
</dbReference>
<feature type="region of interest" description="Disordered" evidence="2">
    <location>
        <begin position="149"/>
        <end position="170"/>
    </location>
</feature>
<dbReference type="Pfam" id="PF00169">
    <property type="entry name" value="PH"/>
    <property type="match status" value="1"/>
</dbReference>
<feature type="region of interest" description="Disordered" evidence="2">
    <location>
        <begin position="1"/>
        <end position="41"/>
    </location>
</feature>
<dbReference type="InterPro" id="IPR051364">
    <property type="entry name" value="Cytokinesis/Rho-signaling"/>
</dbReference>
<reference evidence="5 6" key="1">
    <citation type="journal article" date="2024" name="Proc. Natl. Acad. Sci. U.S.A.">
        <title>The genetic regulatory architecture and epigenomic basis for age-related changes in rattlesnake venom.</title>
        <authorList>
            <person name="Hogan M.P."/>
            <person name="Holding M.L."/>
            <person name="Nystrom G.S."/>
            <person name="Colston T.J."/>
            <person name="Bartlett D.A."/>
            <person name="Mason A.J."/>
            <person name="Ellsworth S.A."/>
            <person name="Rautsaw R.M."/>
            <person name="Lawrence K.C."/>
            <person name="Strickland J.L."/>
            <person name="He B."/>
            <person name="Fraser P."/>
            <person name="Margres M.J."/>
            <person name="Gilbert D.M."/>
            <person name="Gibbs H.L."/>
            <person name="Parkinson C.L."/>
            <person name="Rokyta D.R."/>
        </authorList>
    </citation>
    <scope>NUCLEOTIDE SEQUENCE [LARGE SCALE GENOMIC DNA]</scope>
    <source>
        <strain evidence="5">DRR0105</strain>
    </source>
</reference>
<keyword evidence="6" id="KW-1185">Reference proteome</keyword>
<accession>A0AAW1B8Z2</accession>
<dbReference type="AlphaFoldDB" id="A0AAW1B8Z2"/>
<feature type="domain" description="PH" evidence="3">
    <location>
        <begin position="858"/>
        <end position="963"/>
    </location>
</feature>
<feature type="compositionally biased region" description="Gly residues" evidence="2">
    <location>
        <begin position="409"/>
        <end position="419"/>
    </location>
</feature>
<feature type="compositionally biased region" description="Low complexity" evidence="2">
    <location>
        <begin position="1124"/>
        <end position="1140"/>
    </location>
</feature>
<dbReference type="PROSITE" id="PS50003">
    <property type="entry name" value="PH_DOMAIN"/>
    <property type="match status" value="1"/>
</dbReference>
<proteinExistence type="predicted"/>
<feature type="region of interest" description="Disordered" evidence="2">
    <location>
        <begin position="558"/>
        <end position="586"/>
    </location>
</feature>
<evidence type="ECO:0000259" key="4">
    <source>
        <dbReference type="PROSITE" id="PS51860"/>
    </source>
</evidence>
<evidence type="ECO:0000259" key="3">
    <source>
        <dbReference type="PROSITE" id="PS50003"/>
    </source>
</evidence>
<dbReference type="GO" id="GO:0005095">
    <property type="term" value="F:GTPase inhibitor activity"/>
    <property type="evidence" value="ECO:0007669"/>
    <property type="project" value="TreeGrafter"/>
</dbReference>
<dbReference type="GO" id="GO:0000281">
    <property type="term" value="P:mitotic cytokinesis"/>
    <property type="evidence" value="ECO:0007669"/>
    <property type="project" value="TreeGrafter"/>
</dbReference>
<dbReference type="SMART" id="SM00233">
    <property type="entry name" value="PH"/>
    <property type="match status" value="1"/>
</dbReference>
<dbReference type="PANTHER" id="PTHR21538">
    <property type="entry name" value="ANILLIN/RHOTEKIN RTKN"/>
    <property type="match status" value="1"/>
</dbReference>
<evidence type="ECO:0000256" key="2">
    <source>
        <dbReference type="SAM" id="MobiDB-lite"/>
    </source>
</evidence>
<dbReference type="PANTHER" id="PTHR21538:SF19">
    <property type="entry name" value="RHOTEKIN"/>
    <property type="match status" value="1"/>
</dbReference>
<dbReference type="InterPro" id="IPR011993">
    <property type="entry name" value="PH-like_dom_sf"/>
</dbReference>
<feature type="compositionally biased region" description="Pro residues" evidence="2">
    <location>
        <begin position="363"/>
        <end position="373"/>
    </location>
</feature>
<feature type="domain" description="REM-1" evidence="4">
    <location>
        <begin position="564"/>
        <end position="643"/>
    </location>
</feature>
<feature type="region of interest" description="Disordered" evidence="2">
    <location>
        <begin position="1107"/>
        <end position="1164"/>
    </location>
</feature>
<dbReference type="GO" id="GO:0000915">
    <property type="term" value="P:actomyosin contractile ring assembly"/>
    <property type="evidence" value="ECO:0007669"/>
    <property type="project" value="TreeGrafter"/>
</dbReference>
<organism evidence="5 6">
    <name type="scientific">Crotalus adamanteus</name>
    <name type="common">Eastern diamondback rattlesnake</name>
    <dbReference type="NCBI Taxonomy" id="8729"/>
    <lineage>
        <taxon>Eukaryota</taxon>
        <taxon>Metazoa</taxon>
        <taxon>Chordata</taxon>
        <taxon>Craniata</taxon>
        <taxon>Vertebrata</taxon>
        <taxon>Euteleostomi</taxon>
        <taxon>Lepidosauria</taxon>
        <taxon>Squamata</taxon>
        <taxon>Bifurcata</taxon>
        <taxon>Unidentata</taxon>
        <taxon>Episquamata</taxon>
        <taxon>Toxicofera</taxon>
        <taxon>Serpentes</taxon>
        <taxon>Colubroidea</taxon>
        <taxon>Viperidae</taxon>
        <taxon>Crotalinae</taxon>
        <taxon>Crotalus</taxon>
    </lineage>
</organism>
<dbReference type="InterPro" id="IPR012966">
    <property type="entry name" value="AHD"/>
</dbReference>
<comment type="caution">
    <text evidence="5">The sequence shown here is derived from an EMBL/GenBank/DDBJ whole genome shotgun (WGS) entry which is preliminary data.</text>
</comment>
<evidence type="ECO:0000313" key="6">
    <source>
        <dbReference type="Proteomes" id="UP001474421"/>
    </source>
</evidence>
<dbReference type="SUPFAM" id="SSF50729">
    <property type="entry name" value="PH domain-like"/>
    <property type="match status" value="1"/>
</dbReference>
<dbReference type="GO" id="GO:0005826">
    <property type="term" value="C:actomyosin contractile ring"/>
    <property type="evidence" value="ECO:0007669"/>
    <property type="project" value="TreeGrafter"/>
</dbReference>
<name>A0AAW1B8Z2_CROAD</name>
<dbReference type="Gene3D" id="2.30.29.30">
    <property type="entry name" value="Pleckstrin-homology domain (PH domain)/Phosphotyrosine-binding domain (PTB)"/>
    <property type="match status" value="1"/>
</dbReference>
<feature type="region of interest" description="Disordered" evidence="2">
    <location>
        <begin position="318"/>
        <end position="419"/>
    </location>
</feature>
<dbReference type="PROSITE" id="PS51860">
    <property type="entry name" value="REM_1"/>
    <property type="match status" value="1"/>
</dbReference>
<dbReference type="Pfam" id="PF08174">
    <property type="entry name" value="Anillin"/>
    <property type="match status" value="1"/>
</dbReference>
<dbReference type="EMBL" id="JAOTOJ010000007">
    <property type="protein sequence ID" value="KAK9398485.1"/>
    <property type="molecule type" value="Genomic_DNA"/>
</dbReference>
<dbReference type="GO" id="GO:0007165">
    <property type="term" value="P:signal transduction"/>
    <property type="evidence" value="ECO:0007669"/>
    <property type="project" value="InterPro"/>
</dbReference>
<keyword evidence="1" id="KW-0175">Coiled coil</keyword>
<gene>
    <name evidence="5" type="ORF">NXF25_013454</name>
</gene>
<dbReference type="InterPro" id="IPR001849">
    <property type="entry name" value="PH_domain"/>
</dbReference>